<dbReference type="Proteomes" id="UP001241758">
    <property type="component" value="Unassembled WGS sequence"/>
</dbReference>
<evidence type="ECO:0008006" key="3">
    <source>
        <dbReference type="Google" id="ProtNLM"/>
    </source>
</evidence>
<comment type="caution">
    <text evidence="1">The sequence shown here is derived from an EMBL/GenBank/DDBJ whole genome shotgun (WGS) entry which is preliminary data.</text>
</comment>
<organism evidence="1 2">
    <name type="scientific">Actinoplanes sandaracinus</name>
    <dbReference type="NCBI Taxonomy" id="3045177"/>
    <lineage>
        <taxon>Bacteria</taxon>
        <taxon>Bacillati</taxon>
        <taxon>Actinomycetota</taxon>
        <taxon>Actinomycetes</taxon>
        <taxon>Micromonosporales</taxon>
        <taxon>Micromonosporaceae</taxon>
        <taxon>Actinoplanes</taxon>
    </lineage>
</organism>
<proteinExistence type="predicted"/>
<evidence type="ECO:0000313" key="2">
    <source>
        <dbReference type="Proteomes" id="UP001241758"/>
    </source>
</evidence>
<evidence type="ECO:0000313" key="1">
    <source>
        <dbReference type="EMBL" id="MDI6103766.1"/>
    </source>
</evidence>
<accession>A0ABT6WVJ1</accession>
<sequence>MATTDSKTVKLTVTLSNEVVQALKDMASANGISVTEQLRRSISTQKWLHGVLERNERVVVENPATGKSREVEFAGGR</sequence>
<protein>
    <recommendedName>
        <fullName evidence="3">Ribbon-helix-helix protein CopG domain-containing protein</fullName>
    </recommendedName>
</protein>
<reference evidence="1 2" key="1">
    <citation type="submission" date="2023-05" db="EMBL/GenBank/DDBJ databases">
        <title>Actinoplanes sp. NEAU-A12 genome sequencing.</title>
        <authorList>
            <person name="Wang Z.-S."/>
        </authorList>
    </citation>
    <scope>NUCLEOTIDE SEQUENCE [LARGE SCALE GENOMIC DNA]</scope>
    <source>
        <strain evidence="1 2">NEAU-A12</strain>
    </source>
</reference>
<name>A0ABT6WVJ1_9ACTN</name>
<gene>
    <name evidence="1" type="ORF">QLQ12_34645</name>
</gene>
<dbReference type="EMBL" id="JASCTH010000027">
    <property type="protein sequence ID" value="MDI6103766.1"/>
    <property type="molecule type" value="Genomic_DNA"/>
</dbReference>
<keyword evidence="2" id="KW-1185">Reference proteome</keyword>
<dbReference type="RefSeq" id="WP_282764988.1">
    <property type="nucleotide sequence ID" value="NZ_JASCTH010000027.1"/>
</dbReference>